<dbReference type="SUPFAM" id="SSF51735">
    <property type="entry name" value="NAD(P)-binding Rossmann-fold domains"/>
    <property type="match status" value="1"/>
</dbReference>
<feature type="transmembrane region" description="Helical" evidence="7">
    <location>
        <begin position="21"/>
        <end position="39"/>
    </location>
</feature>
<evidence type="ECO:0000313" key="9">
    <source>
        <dbReference type="EMBL" id="KAB0302262.1"/>
    </source>
</evidence>
<dbReference type="Gene3D" id="3.40.50.720">
    <property type="entry name" value="NAD(P)-binding Rossmann-like Domain"/>
    <property type="match status" value="1"/>
</dbReference>
<dbReference type="EC" id="2.7.8.31" evidence="9"/>
<evidence type="ECO:0000256" key="3">
    <source>
        <dbReference type="ARBA" id="ARBA00022679"/>
    </source>
</evidence>
<comment type="subcellular location">
    <subcellularLocation>
        <location evidence="1">Membrane</location>
        <topology evidence="1">Multi-pass membrane protein</topology>
    </subcellularLocation>
</comment>
<dbReference type="InterPro" id="IPR003362">
    <property type="entry name" value="Bact_transf"/>
</dbReference>
<gene>
    <name evidence="9" type="ORF">F2Z80_14510</name>
</gene>
<protein>
    <submittedName>
        <fullName evidence="9">Undecaprenyl-phosphate glucose phosphotransferase</fullName>
        <ecNumber evidence="9">2.7.8.31</ecNumber>
    </submittedName>
</protein>
<dbReference type="InterPro" id="IPR017475">
    <property type="entry name" value="EPS_sugar_tfrase"/>
</dbReference>
<feature type="transmembrane region" description="Helical" evidence="7">
    <location>
        <begin position="45"/>
        <end position="67"/>
    </location>
</feature>
<feature type="transmembrane region" description="Helical" evidence="7">
    <location>
        <begin position="280"/>
        <end position="304"/>
    </location>
</feature>
<dbReference type="Pfam" id="PF13727">
    <property type="entry name" value="CoA_binding_3"/>
    <property type="match status" value="1"/>
</dbReference>
<evidence type="ECO:0000256" key="2">
    <source>
        <dbReference type="ARBA" id="ARBA00006464"/>
    </source>
</evidence>
<feature type="domain" description="Bacterial sugar transferase" evidence="8">
    <location>
        <begin position="278"/>
        <end position="460"/>
    </location>
</feature>
<organism evidence="9 10">
    <name type="scientific">Vibrio fortis</name>
    <dbReference type="NCBI Taxonomy" id="212667"/>
    <lineage>
        <taxon>Bacteria</taxon>
        <taxon>Pseudomonadati</taxon>
        <taxon>Pseudomonadota</taxon>
        <taxon>Gammaproteobacteria</taxon>
        <taxon>Vibrionales</taxon>
        <taxon>Vibrionaceae</taxon>
        <taxon>Vibrio</taxon>
    </lineage>
</organism>
<accession>A0A5N3S7M7</accession>
<dbReference type="PANTHER" id="PTHR30576">
    <property type="entry name" value="COLANIC BIOSYNTHESIS UDP-GLUCOSE LIPID CARRIER TRANSFERASE"/>
    <property type="match status" value="1"/>
</dbReference>
<dbReference type="RefSeq" id="WP_150896169.1">
    <property type="nucleotide sequence ID" value="NZ_VXDD01000002.1"/>
</dbReference>
<keyword evidence="6 7" id="KW-0472">Membrane</keyword>
<dbReference type="InterPro" id="IPR036291">
    <property type="entry name" value="NAD(P)-bd_dom_sf"/>
</dbReference>
<dbReference type="PANTHER" id="PTHR30576:SF21">
    <property type="entry name" value="UDP-GLUCOSE:UNDECAPRENYL-PHOSPHATE GLUCOSE-1-PHOSPHATE TRANSFERASE"/>
    <property type="match status" value="1"/>
</dbReference>
<dbReference type="Proteomes" id="UP000326687">
    <property type="component" value="Unassembled WGS sequence"/>
</dbReference>
<evidence type="ECO:0000256" key="5">
    <source>
        <dbReference type="ARBA" id="ARBA00022989"/>
    </source>
</evidence>
<evidence type="ECO:0000256" key="4">
    <source>
        <dbReference type="ARBA" id="ARBA00022692"/>
    </source>
</evidence>
<keyword evidence="4 7" id="KW-0812">Transmembrane</keyword>
<evidence type="ECO:0000256" key="7">
    <source>
        <dbReference type="SAM" id="Phobius"/>
    </source>
</evidence>
<dbReference type="NCBIfam" id="TIGR03023">
    <property type="entry name" value="WcaJ_sugtrans"/>
    <property type="match status" value="1"/>
</dbReference>
<dbReference type="GO" id="GO:0089702">
    <property type="term" value="F:undecaprenyl-phosphate glucose phosphotransferase activity"/>
    <property type="evidence" value="ECO:0007669"/>
    <property type="project" value="UniProtKB-EC"/>
</dbReference>
<evidence type="ECO:0000313" key="10">
    <source>
        <dbReference type="Proteomes" id="UP000326687"/>
    </source>
</evidence>
<dbReference type="GO" id="GO:0016020">
    <property type="term" value="C:membrane"/>
    <property type="evidence" value="ECO:0007669"/>
    <property type="project" value="UniProtKB-SubCell"/>
</dbReference>
<reference evidence="9 10" key="1">
    <citation type="submission" date="2019-09" db="EMBL/GenBank/DDBJ databases">
        <title>Vibrio Fortis S7-72.</title>
        <authorList>
            <person name="Das S.K."/>
        </authorList>
    </citation>
    <scope>NUCLEOTIDE SEQUENCE [LARGE SCALE GENOMIC DNA]</scope>
    <source>
        <strain evidence="9 10">S7-72</strain>
    </source>
</reference>
<dbReference type="InterPro" id="IPR017473">
    <property type="entry name" value="Undecaprenyl-P_gluc_Ptfrase"/>
</dbReference>
<dbReference type="NCBIfam" id="TIGR03025">
    <property type="entry name" value="EPS_sugtrans"/>
    <property type="match status" value="1"/>
</dbReference>
<evidence type="ECO:0000256" key="6">
    <source>
        <dbReference type="ARBA" id="ARBA00023136"/>
    </source>
</evidence>
<dbReference type="EMBL" id="VXDD01000002">
    <property type="protein sequence ID" value="KAB0302262.1"/>
    <property type="molecule type" value="Genomic_DNA"/>
</dbReference>
<dbReference type="GO" id="GO:0009242">
    <property type="term" value="P:colanic acid biosynthetic process"/>
    <property type="evidence" value="ECO:0007669"/>
    <property type="project" value="TreeGrafter"/>
</dbReference>
<keyword evidence="5 7" id="KW-1133">Transmembrane helix</keyword>
<keyword evidence="3 9" id="KW-0808">Transferase</keyword>
<comment type="similarity">
    <text evidence="2">Belongs to the bacterial sugar transferase family.</text>
</comment>
<name>A0A5N3S7M7_9VIBR</name>
<proteinExistence type="inferred from homology"/>
<dbReference type="Pfam" id="PF02397">
    <property type="entry name" value="Bac_transf"/>
    <property type="match status" value="1"/>
</dbReference>
<evidence type="ECO:0000259" key="8">
    <source>
        <dbReference type="Pfam" id="PF02397"/>
    </source>
</evidence>
<feature type="transmembrane region" description="Helical" evidence="7">
    <location>
        <begin position="108"/>
        <end position="125"/>
    </location>
</feature>
<evidence type="ECO:0000256" key="1">
    <source>
        <dbReference type="ARBA" id="ARBA00004141"/>
    </source>
</evidence>
<dbReference type="AlphaFoldDB" id="A0A5N3S7M7"/>
<comment type="caution">
    <text evidence="9">The sequence shown here is derived from an EMBL/GenBank/DDBJ whole genome shotgun (WGS) entry which is preliminary data.</text>
</comment>
<sequence>MKYQKGVLQNRQTTVGIFTRLADSMVILASSVWLALYFMDSTNAANYLAALIAMMSFYAICELQHFYVSWRTTPFRMEAWRLTLNWLLAFLVASSADSMLDFDMFSSIWHQLTWFVATWCVLLLYRRLLKALLHTARGYGYNTRKVAIVGSGRLGQELAKRIKTSPWMGFNIVGHYDIFEYVDSEHTDSTAHVLGDLEQLVSDAKDGIIDRVYIALPVTKQSYTSKLVNDLADTTCSVMYLPDVFTFELLHARSDNLGGLPVISIYSSPMDGSNRILKRAFDLVVGSLILLLISVPMLVIAFAVKVTSKGPVFFKQNRYGIDGQAIKVWKFRSMNVMENGDKVTQAKKGDNRLTPIGGFLRSTSLDELPQFINVIQGSMSIVGPRPHAVAHNEEYRKLINGYMLRHLVKPGITGWAQINGWRGETDTLDKMEKRIEFDLDYIRNWSVFFDAKIVFLTIFKGFIDKNAY</sequence>